<evidence type="ECO:0000256" key="6">
    <source>
        <dbReference type="ARBA" id="ARBA00025687"/>
    </source>
</evidence>
<keyword evidence="4 7" id="KW-0804">Transcription</keyword>
<evidence type="ECO:0000256" key="5">
    <source>
        <dbReference type="ARBA" id="ARBA00023242"/>
    </source>
</evidence>
<accession>A0A4W2FQJ1</accession>
<dbReference type="GeneTree" id="ENSGT00390000011810"/>
<evidence type="ECO:0000256" key="4">
    <source>
        <dbReference type="ARBA" id="ARBA00023163"/>
    </source>
</evidence>
<dbReference type="Ensembl" id="ENSBIXT00000015511.1">
    <property type="protein sequence ID" value="ENSBIXP00000000763.1"/>
    <property type="gene ID" value="ENSBIXG00000029413.1"/>
</dbReference>
<feature type="region of interest" description="Disordered" evidence="8">
    <location>
        <begin position="51"/>
        <end position="83"/>
    </location>
</feature>
<dbReference type="InterPro" id="IPR019313">
    <property type="entry name" value="Mediator_Med17"/>
</dbReference>
<evidence type="ECO:0000256" key="7">
    <source>
        <dbReference type="RuleBase" id="RU364140"/>
    </source>
</evidence>
<evidence type="ECO:0000256" key="1">
    <source>
        <dbReference type="ARBA" id="ARBA00004123"/>
    </source>
</evidence>
<dbReference type="GO" id="GO:0006357">
    <property type="term" value="P:regulation of transcription by RNA polymerase II"/>
    <property type="evidence" value="ECO:0007669"/>
    <property type="project" value="InterPro"/>
</dbReference>
<evidence type="ECO:0000256" key="2">
    <source>
        <dbReference type="ARBA" id="ARBA00005635"/>
    </source>
</evidence>
<comment type="function">
    <text evidence="6 7">Component of the Mediator complex, a coactivator involved in the regulated transcription of nearly all RNA polymerase II-dependent genes. Mediator functions as a bridge to convey information from gene-specific regulatory proteins to the basal RNA polymerase II transcription machinery. Mediator is recruited to promoters by direct interactions with regulatory proteins and serves as a scaffold for the assembly of a functional preinitiation complex with RNA polymerase II and the general transcription factors.</text>
</comment>
<dbReference type="GO" id="GO:0070847">
    <property type="term" value="C:core mediator complex"/>
    <property type="evidence" value="ECO:0007669"/>
    <property type="project" value="TreeGrafter"/>
</dbReference>
<gene>
    <name evidence="7 9" type="primary">MED17</name>
</gene>
<dbReference type="AlphaFoldDB" id="A0A4W2FQJ1"/>
<dbReference type="Pfam" id="PF10156">
    <property type="entry name" value="Med17"/>
    <property type="match status" value="1"/>
</dbReference>
<evidence type="ECO:0000256" key="8">
    <source>
        <dbReference type="SAM" id="MobiDB-lite"/>
    </source>
</evidence>
<evidence type="ECO:0000256" key="3">
    <source>
        <dbReference type="ARBA" id="ARBA00023015"/>
    </source>
</evidence>
<dbReference type="GO" id="GO:0016592">
    <property type="term" value="C:mediator complex"/>
    <property type="evidence" value="ECO:0007669"/>
    <property type="project" value="InterPro"/>
</dbReference>
<dbReference type="Ensembl" id="ENSBIXT00005002239.1">
    <property type="protein sequence ID" value="ENSBIXP00005007505.1"/>
    <property type="gene ID" value="ENSBIXG00005012764.1"/>
</dbReference>
<keyword evidence="5 7" id="KW-0539">Nucleus</keyword>
<evidence type="ECO:0000313" key="11">
    <source>
        <dbReference type="Proteomes" id="UP000429181"/>
    </source>
</evidence>
<keyword evidence="10" id="KW-1185">Reference proteome</keyword>
<comment type="subunit">
    <text evidence="7">Component of the Mediator complex, which is composed of MED1, MED4, MED6, MED7, MED8, MED9, MED10, MED11, MED12, MED13, MED13L, MED14, MED15, MED16, MED17, MED18, MED19, MED20, MED21, MED22, MED23, MED24, MED25, MED26, MED27, MED29, MED30, MED31, CCNC, CDK8 and CDC2L6/CDK11. The MED12, MED13, CCNC and CDK8 subunits form a distinct module termed the CDK8 module. Mediator containing the CDK8 module is less active than Mediator lacking this module in supporting transcriptional activation. Individual preparations of the Mediator complex lacking one or more distinct subunits have been variously termed ARC, CRSP, DRIP, PC2, SMCC and TRAP.</text>
</comment>
<comment type="similarity">
    <text evidence="2 7">Belongs to the Mediator complex subunit 17 family.</text>
</comment>
<dbReference type="Proteomes" id="UP000314981">
    <property type="component" value="Chromosome 29"/>
</dbReference>
<dbReference type="PANTHER" id="PTHR13114">
    <property type="entry name" value="MEDIATOR OF RNA POLYMERASE II TRANSCRIPTION SUBUNIT 17"/>
    <property type="match status" value="1"/>
</dbReference>
<keyword evidence="7" id="KW-0010">Activator</keyword>
<protein>
    <recommendedName>
        <fullName evidence="7">Mediator of RNA polymerase II transcription subunit 17</fullName>
    </recommendedName>
    <alternativeName>
        <fullName evidence="7">Mediator complex subunit 17</fullName>
    </alternativeName>
</protein>
<feature type="compositionally biased region" description="Low complexity" evidence="8">
    <location>
        <begin position="62"/>
        <end position="74"/>
    </location>
</feature>
<keyword evidence="3 7" id="KW-0805">Transcription regulation</keyword>
<comment type="subcellular location">
    <subcellularLocation>
        <location evidence="1 7">Nucleus</location>
    </subcellularLocation>
</comment>
<evidence type="ECO:0000313" key="10">
    <source>
        <dbReference type="Proteomes" id="UP000314981"/>
    </source>
</evidence>
<sequence length="605" mass="67631">MSGVRAVRISIESACEKQVQEVGLDGTETYLQPLSMSQNLARLAQRIDFSQGSGSEEEEAAGAEGDAQDWAGAGSSADQDDEEGLVKFQPSLWPWDSVRNNLRSALTEMCVLYDVLSIVRDKKFMTLDPVSQDALPPKQNPQTLQLISKKKSLAGAAQILLKGAERLTKSVTENQENKLQRDFNSELLRLRQHWKLRKVGDKILGDLSYRSAGSLFPHHGTFEVIKNTDIDLDKKIPEDYCPLDVQIPSDLEGSAYIRVSIQKQAPDIGDLGTVNLFKRPLPKSKPGSPHWQTKLEAAQNVLLCKEIFAQLSREAVQIKSQIPHIVVKNQIISQPFPSLQLSISLCHSSNDKKSPKSATEKQSPEDHLYVLEHNLHLLIREFHKQTLSSIMMPHPASAPFGHKRMRLSGPQAFDKNEINSIQSSEGLLEKIIKQAKHIFLRSRSIQLQLNIGVEQIRVVHRDGRVITLSHEGQELQDFLLSQMSQHQVHAVQQLAKVMGWQVLSFSNHVGLGPVESIGNASAITVASPNGDYAISVRNGPESGSKIMVQFPRNQCKDLPKSDVLQDSKWNHLRGPFKEVQWNKMEGRNFVYKMELLMSALSPCLL</sequence>
<reference evidence="9" key="2">
    <citation type="submission" date="2025-05" db="UniProtKB">
        <authorList>
            <consortium name="Ensembl"/>
        </authorList>
    </citation>
    <scope>IDENTIFICATION</scope>
</reference>
<reference evidence="10 11" key="1">
    <citation type="submission" date="2018-11" db="EMBL/GenBank/DDBJ databases">
        <title>Haplotype-resolved cattle genomes.</title>
        <authorList>
            <person name="Low W.Y."/>
            <person name="Tearle R."/>
            <person name="Bickhart D.M."/>
            <person name="Rosen B.D."/>
            <person name="Koren S."/>
            <person name="Rhie A."/>
            <person name="Hiendleder S."/>
            <person name="Phillippy A.M."/>
            <person name="Smith T.P.L."/>
            <person name="Williams J.L."/>
        </authorList>
    </citation>
    <scope>NUCLEOTIDE SEQUENCE [LARGE SCALE GENOMIC DNA]</scope>
</reference>
<evidence type="ECO:0000313" key="9">
    <source>
        <dbReference type="Ensembl" id="ENSBIXP00005007505.1"/>
    </source>
</evidence>
<dbReference type="Proteomes" id="UP000429181">
    <property type="component" value="Chromosome 29"/>
</dbReference>
<dbReference type="PANTHER" id="PTHR13114:SF7">
    <property type="entry name" value="MEDIATOR OF RNA POLYMERASE II TRANSCRIPTION SUBUNIT 17"/>
    <property type="match status" value="1"/>
</dbReference>
<proteinExistence type="inferred from homology"/>
<dbReference type="GO" id="GO:0003712">
    <property type="term" value="F:transcription coregulator activity"/>
    <property type="evidence" value="ECO:0007669"/>
    <property type="project" value="InterPro"/>
</dbReference>
<organism evidence="9 11">
    <name type="scientific">Bos indicus x Bos taurus</name>
    <name type="common">Hybrid cattle</name>
    <dbReference type="NCBI Taxonomy" id="30522"/>
    <lineage>
        <taxon>Eukaryota</taxon>
        <taxon>Metazoa</taxon>
        <taxon>Chordata</taxon>
        <taxon>Craniata</taxon>
        <taxon>Vertebrata</taxon>
        <taxon>Euteleostomi</taxon>
        <taxon>Mammalia</taxon>
        <taxon>Eutheria</taxon>
        <taxon>Laurasiatheria</taxon>
        <taxon>Artiodactyla</taxon>
        <taxon>Ruminantia</taxon>
        <taxon>Pecora</taxon>
        <taxon>Bovidae</taxon>
        <taxon>Bovinae</taxon>
        <taxon>Bos</taxon>
    </lineage>
</organism>
<name>A0A4W2FQJ1_BOBOX</name>